<feature type="domain" description="Hedgehog/Intein (Hint)" evidence="1">
    <location>
        <begin position="149"/>
        <end position="285"/>
    </location>
</feature>
<dbReference type="Pfam" id="PF13403">
    <property type="entry name" value="Hint_2"/>
    <property type="match status" value="1"/>
</dbReference>
<dbReference type="OrthoDB" id="6305173at2"/>
<dbReference type="STRING" id="555512.SAMN04487993_10269"/>
<evidence type="ECO:0000313" key="3">
    <source>
        <dbReference type="Proteomes" id="UP000199093"/>
    </source>
</evidence>
<keyword evidence="3" id="KW-1185">Reference proteome</keyword>
<dbReference type="SUPFAM" id="SSF51294">
    <property type="entry name" value="Hedgehog/intein (Hint) domain"/>
    <property type="match status" value="1"/>
</dbReference>
<evidence type="ECO:0000313" key="2">
    <source>
        <dbReference type="EMBL" id="SDJ32171.1"/>
    </source>
</evidence>
<dbReference type="Proteomes" id="UP000199093">
    <property type="component" value="Unassembled WGS sequence"/>
</dbReference>
<dbReference type="Gene3D" id="2.170.16.10">
    <property type="entry name" value="Hedgehog/Intein (Hint) domain"/>
    <property type="match status" value="1"/>
</dbReference>
<dbReference type="AlphaFoldDB" id="A0A1G8SSK6"/>
<evidence type="ECO:0000259" key="1">
    <source>
        <dbReference type="Pfam" id="PF13403"/>
    </source>
</evidence>
<accession>A0A1G8SSK6</accession>
<dbReference type="EMBL" id="FNEJ01000026">
    <property type="protein sequence ID" value="SDJ32171.1"/>
    <property type="molecule type" value="Genomic_DNA"/>
</dbReference>
<gene>
    <name evidence="2" type="ORF">SAMN04487993_10269</name>
</gene>
<reference evidence="2 3" key="1">
    <citation type="submission" date="2016-10" db="EMBL/GenBank/DDBJ databases">
        <authorList>
            <person name="de Groot N.N."/>
        </authorList>
    </citation>
    <scope>NUCLEOTIDE SEQUENCE [LARGE SCALE GENOMIC DNA]</scope>
    <source>
        <strain evidence="2 3">DSM 26424</strain>
    </source>
</reference>
<organism evidence="2 3">
    <name type="scientific">Salipiger marinus</name>
    <dbReference type="NCBI Taxonomy" id="555512"/>
    <lineage>
        <taxon>Bacteria</taxon>
        <taxon>Pseudomonadati</taxon>
        <taxon>Pseudomonadota</taxon>
        <taxon>Alphaproteobacteria</taxon>
        <taxon>Rhodobacterales</taxon>
        <taxon>Roseobacteraceae</taxon>
        <taxon>Salipiger</taxon>
    </lineage>
</organism>
<dbReference type="InterPro" id="IPR028992">
    <property type="entry name" value="Hedgehog/Intein_dom"/>
</dbReference>
<dbReference type="RefSeq" id="WP_089851059.1">
    <property type="nucleotide sequence ID" value="NZ_FNEJ01000026.1"/>
</dbReference>
<protein>
    <submittedName>
        <fullName evidence="2">Hint domain-containing protein</fullName>
    </submittedName>
</protein>
<name>A0A1G8SSK6_9RHOB</name>
<proteinExistence type="predicted"/>
<sequence length="338" mass="36144">MAEALQSVPAHSVAIYGADQFRVCEGANLGDGVSFAAELELNDIYQLSPRAEPQRLSLIPAAASPFRLAPGTKTGTPGAALHLDCCLTFMTGSGATTEALVLVETDAQGGVVAVFLLPLGPLVARQDYALVGISTEEALGRFAQAACTAFSRGTAITLATGAQCPVEALRVGDMVLTRDDGPQPIRWIGQRTQRATGDFAPVLIRAGTLNTARDLLVSPDHRLFIYQREDRLGAGRAELLVRARHLVNGHSIRRVEGGFVEYFHMLFDHHQIIYAEGIAAESLLVDSRTRAALPGELTPDLAALLPRHSQSDQSGFDVQEALLRRSDAADLLRRASTG</sequence>
<dbReference type="InterPro" id="IPR036844">
    <property type="entry name" value="Hint_dom_sf"/>
</dbReference>